<dbReference type="GeneID" id="19163122"/>
<feature type="non-terminal residue" evidence="2">
    <location>
        <position position="1"/>
    </location>
</feature>
<proteinExistence type="predicted"/>
<evidence type="ECO:0000313" key="3">
    <source>
        <dbReference type="Proteomes" id="UP000019484"/>
    </source>
</evidence>
<dbReference type="OrthoDB" id="4160355at2759"/>
<reference evidence="2 3" key="1">
    <citation type="submission" date="2013-03" db="EMBL/GenBank/DDBJ databases">
        <title>The Genome Sequence of Capronia coronata CBS 617.96.</title>
        <authorList>
            <consortium name="The Broad Institute Genomics Platform"/>
            <person name="Cuomo C."/>
            <person name="de Hoog S."/>
            <person name="Gorbushina A."/>
            <person name="Walker B."/>
            <person name="Young S.K."/>
            <person name="Zeng Q."/>
            <person name="Gargeya S."/>
            <person name="Fitzgerald M."/>
            <person name="Haas B."/>
            <person name="Abouelleil A."/>
            <person name="Allen A.W."/>
            <person name="Alvarado L."/>
            <person name="Arachchi H.M."/>
            <person name="Berlin A.M."/>
            <person name="Chapman S.B."/>
            <person name="Gainer-Dewar J."/>
            <person name="Goldberg J."/>
            <person name="Griggs A."/>
            <person name="Gujja S."/>
            <person name="Hansen M."/>
            <person name="Howarth C."/>
            <person name="Imamovic A."/>
            <person name="Ireland A."/>
            <person name="Larimer J."/>
            <person name="McCowan C."/>
            <person name="Murphy C."/>
            <person name="Pearson M."/>
            <person name="Poon T.W."/>
            <person name="Priest M."/>
            <person name="Roberts A."/>
            <person name="Saif S."/>
            <person name="Shea T."/>
            <person name="Sisk P."/>
            <person name="Sykes S."/>
            <person name="Wortman J."/>
            <person name="Nusbaum C."/>
            <person name="Birren B."/>
        </authorList>
    </citation>
    <scope>NUCLEOTIDE SEQUENCE [LARGE SCALE GENOMIC DNA]</scope>
    <source>
        <strain evidence="2 3">CBS 617.96</strain>
    </source>
</reference>
<feature type="compositionally biased region" description="Basic and acidic residues" evidence="1">
    <location>
        <begin position="199"/>
        <end position="208"/>
    </location>
</feature>
<evidence type="ECO:0000256" key="1">
    <source>
        <dbReference type="SAM" id="MobiDB-lite"/>
    </source>
</evidence>
<feature type="region of interest" description="Disordered" evidence="1">
    <location>
        <begin position="83"/>
        <end position="123"/>
    </location>
</feature>
<dbReference type="RefSeq" id="XP_007727323.1">
    <property type="nucleotide sequence ID" value="XM_007729133.1"/>
</dbReference>
<feature type="compositionally biased region" description="Polar residues" evidence="1">
    <location>
        <begin position="101"/>
        <end position="123"/>
    </location>
</feature>
<dbReference type="AlphaFoldDB" id="W9YCS0"/>
<name>W9YCS0_9EURO</name>
<dbReference type="HOGENOM" id="CLU_1274918_0_0_1"/>
<comment type="caution">
    <text evidence="2">The sequence shown here is derived from an EMBL/GenBank/DDBJ whole genome shotgun (WGS) entry which is preliminary data.</text>
</comment>
<protein>
    <submittedName>
        <fullName evidence="2">Uncharacterized protein</fullName>
    </submittedName>
</protein>
<dbReference type="Proteomes" id="UP000019484">
    <property type="component" value="Unassembled WGS sequence"/>
</dbReference>
<gene>
    <name evidence="2" type="ORF">A1O1_08271</name>
</gene>
<organism evidence="2 3">
    <name type="scientific">Capronia coronata CBS 617.96</name>
    <dbReference type="NCBI Taxonomy" id="1182541"/>
    <lineage>
        <taxon>Eukaryota</taxon>
        <taxon>Fungi</taxon>
        <taxon>Dikarya</taxon>
        <taxon>Ascomycota</taxon>
        <taxon>Pezizomycotina</taxon>
        <taxon>Eurotiomycetes</taxon>
        <taxon>Chaetothyriomycetidae</taxon>
        <taxon>Chaetothyriales</taxon>
        <taxon>Herpotrichiellaceae</taxon>
        <taxon>Capronia</taxon>
    </lineage>
</organism>
<evidence type="ECO:0000313" key="2">
    <source>
        <dbReference type="EMBL" id="EXJ80129.1"/>
    </source>
</evidence>
<accession>W9YCS0</accession>
<sequence>FNNHDTPNIVKIGPPTLQSAAFALDLSPPSPPRPLSPRSHRSHLITIRELPNSSSLLCGPRLSPPPPVRFRALAPFSHHRAASAPIRRFTAHPPTRGLGHSRTNSSPPSSGAPQSTHDSLNHGSAKLCNSNHCDLPVRGAGTRGLRDLCDSEQSEPVCEAGEGAGRRRMTRTVRFQIDEKEVLPPSDEPAERSLSGLLRSEDERRTWF</sequence>
<dbReference type="EMBL" id="AMWN01000008">
    <property type="protein sequence ID" value="EXJ80129.1"/>
    <property type="molecule type" value="Genomic_DNA"/>
</dbReference>
<keyword evidence="3" id="KW-1185">Reference proteome</keyword>
<feature type="region of interest" description="Disordered" evidence="1">
    <location>
        <begin position="181"/>
        <end position="208"/>
    </location>
</feature>